<organism evidence="1 2">
    <name type="scientific">Prorocentrum cordatum</name>
    <dbReference type="NCBI Taxonomy" id="2364126"/>
    <lineage>
        <taxon>Eukaryota</taxon>
        <taxon>Sar</taxon>
        <taxon>Alveolata</taxon>
        <taxon>Dinophyceae</taxon>
        <taxon>Prorocentrales</taxon>
        <taxon>Prorocentraceae</taxon>
        <taxon>Prorocentrum</taxon>
    </lineage>
</organism>
<proteinExistence type="predicted"/>
<dbReference type="EMBL" id="CAUYUJ010014571">
    <property type="protein sequence ID" value="CAK0843332.1"/>
    <property type="molecule type" value="Genomic_DNA"/>
</dbReference>
<evidence type="ECO:0000313" key="2">
    <source>
        <dbReference type="Proteomes" id="UP001189429"/>
    </source>
</evidence>
<sequence length="569" mass="62188">MTSDATAQFQEMAKNLEQITGAINGIISNFRNGEQSEMRAQFDHIRTILLEHNLAYYIQPDPNQCGVHPQNRDGMGLDVALVQHLAKHIPSAGWSVHEISSATCFESGQGSAHDKVKEFNNLVSDLSDGFIPKFGDGQVVKYAAVASSHTMALIRAIRHGCCTTCEEYAVDGKFSKEKVLQACPSMRGPIESGFRFCCIRHEVELACPGLPDFIQACGNIGNATHRPATKIQAMKSLHAKLAFFAGASLRPEEQKAKAVKAAEQSCPHFHGEVDTMADFVILYSGGRAPQFLNDLATWDGTLAKKNELPIQLFKILNELDFKQGPEYMMSILKASMAAPAAFVKQGVAKVVTSSDIAPIKKVGDPRYLAVQKVCSYIRSAKEWLDKLADHVSKAQQSRILGNFEINSVMHIHKKRVAGRREYKNVDEIANKLVEDVFALYPDARNGALPWTYVATASPAPAPGASSAPCRMREYTASSNLTSSLLTSMGFKVGSEVVSKDGDPSDVYSIKEFTETDVVLIQPRKVIKGKGKKEQETTAVTIAKFADEWKAADVDATVTFDMPPPSAVLD</sequence>
<protein>
    <submittedName>
        <fullName evidence="1">Uncharacterized protein</fullName>
    </submittedName>
</protein>
<name>A0ABN9TCA3_9DINO</name>
<evidence type="ECO:0000313" key="1">
    <source>
        <dbReference type="EMBL" id="CAK0843332.1"/>
    </source>
</evidence>
<accession>A0ABN9TCA3</accession>
<dbReference type="Proteomes" id="UP001189429">
    <property type="component" value="Unassembled WGS sequence"/>
</dbReference>
<gene>
    <name evidence="1" type="ORF">PCOR1329_LOCUS37715</name>
</gene>
<keyword evidence="2" id="KW-1185">Reference proteome</keyword>
<reference evidence="1" key="1">
    <citation type="submission" date="2023-10" db="EMBL/GenBank/DDBJ databases">
        <authorList>
            <person name="Chen Y."/>
            <person name="Shah S."/>
            <person name="Dougan E. K."/>
            <person name="Thang M."/>
            <person name="Chan C."/>
        </authorList>
    </citation>
    <scope>NUCLEOTIDE SEQUENCE [LARGE SCALE GENOMIC DNA]</scope>
</reference>
<comment type="caution">
    <text evidence="1">The sequence shown here is derived from an EMBL/GenBank/DDBJ whole genome shotgun (WGS) entry which is preliminary data.</text>
</comment>